<keyword evidence="3 5" id="KW-1133">Transmembrane helix</keyword>
<reference evidence="6 8" key="2">
    <citation type="journal article" date="2013" name="Nature">
        <title>Insights into bilaterian evolution from three spiralian genomes.</title>
        <authorList>
            <person name="Simakov O."/>
            <person name="Marletaz F."/>
            <person name="Cho S.J."/>
            <person name="Edsinger-Gonzales E."/>
            <person name="Havlak P."/>
            <person name="Hellsten U."/>
            <person name="Kuo D.H."/>
            <person name="Larsson T."/>
            <person name="Lv J."/>
            <person name="Arendt D."/>
            <person name="Savage R."/>
            <person name="Osoegawa K."/>
            <person name="de Jong P."/>
            <person name="Grimwood J."/>
            <person name="Chapman J.A."/>
            <person name="Shapiro H."/>
            <person name="Aerts A."/>
            <person name="Otillar R.P."/>
            <person name="Terry A.Y."/>
            <person name="Boore J.L."/>
            <person name="Grigoriev I.V."/>
            <person name="Lindberg D.R."/>
            <person name="Seaver E.C."/>
            <person name="Weisblat D.A."/>
            <person name="Putnam N.H."/>
            <person name="Rokhsar D.S."/>
        </authorList>
    </citation>
    <scope>NUCLEOTIDE SEQUENCE</scope>
    <source>
        <strain evidence="6 8">I ESC-2004</strain>
    </source>
</reference>
<protein>
    <submittedName>
        <fullName evidence="6 7">Uncharacterized protein</fullName>
    </submittedName>
</protein>
<organism evidence="6">
    <name type="scientific">Capitella teleta</name>
    <name type="common">Polychaete worm</name>
    <dbReference type="NCBI Taxonomy" id="283909"/>
    <lineage>
        <taxon>Eukaryota</taxon>
        <taxon>Metazoa</taxon>
        <taxon>Spiralia</taxon>
        <taxon>Lophotrochozoa</taxon>
        <taxon>Annelida</taxon>
        <taxon>Polychaeta</taxon>
        <taxon>Sedentaria</taxon>
        <taxon>Scolecida</taxon>
        <taxon>Capitellidae</taxon>
        <taxon>Capitella</taxon>
    </lineage>
</organism>
<dbReference type="HOGENOM" id="CLU_084868_2_0_1"/>
<evidence type="ECO:0000313" key="8">
    <source>
        <dbReference type="Proteomes" id="UP000014760"/>
    </source>
</evidence>
<evidence type="ECO:0000313" key="6">
    <source>
        <dbReference type="EMBL" id="ELT95528.1"/>
    </source>
</evidence>
<dbReference type="Gene3D" id="1.20.140.150">
    <property type="match status" value="1"/>
</dbReference>
<dbReference type="Pfam" id="PF10242">
    <property type="entry name" value="L_HMGIC_fpl"/>
    <property type="match status" value="1"/>
</dbReference>
<evidence type="ECO:0000256" key="2">
    <source>
        <dbReference type="ARBA" id="ARBA00022692"/>
    </source>
</evidence>
<evidence type="ECO:0000256" key="4">
    <source>
        <dbReference type="ARBA" id="ARBA00023136"/>
    </source>
</evidence>
<evidence type="ECO:0000313" key="7">
    <source>
        <dbReference type="EnsemblMetazoa" id="CapteP148433"/>
    </source>
</evidence>
<evidence type="ECO:0000256" key="1">
    <source>
        <dbReference type="ARBA" id="ARBA00004141"/>
    </source>
</evidence>
<dbReference type="OMA" id="CVSCFWV"/>
<feature type="transmembrane region" description="Helical" evidence="5">
    <location>
        <begin position="89"/>
        <end position="110"/>
    </location>
</feature>
<dbReference type="EnsemblMetazoa" id="CapteT148433">
    <property type="protein sequence ID" value="CapteP148433"/>
    <property type="gene ID" value="CapteG148433"/>
</dbReference>
<reference evidence="8" key="1">
    <citation type="submission" date="2012-12" db="EMBL/GenBank/DDBJ databases">
        <authorList>
            <person name="Hellsten U."/>
            <person name="Grimwood J."/>
            <person name="Chapman J.A."/>
            <person name="Shapiro H."/>
            <person name="Aerts A."/>
            <person name="Otillar R.P."/>
            <person name="Terry A.Y."/>
            <person name="Boore J.L."/>
            <person name="Simakov O."/>
            <person name="Marletaz F."/>
            <person name="Cho S.-J."/>
            <person name="Edsinger-Gonzales E."/>
            <person name="Havlak P."/>
            <person name="Kuo D.-H."/>
            <person name="Larsson T."/>
            <person name="Lv J."/>
            <person name="Arendt D."/>
            <person name="Savage R."/>
            <person name="Osoegawa K."/>
            <person name="de Jong P."/>
            <person name="Lindberg D.R."/>
            <person name="Seaver E.C."/>
            <person name="Weisblat D.A."/>
            <person name="Putnam N.H."/>
            <person name="Grigoriev I.V."/>
            <person name="Rokhsar D.S."/>
        </authorList>
    </citation>
    <scope>NUCLEOTIDE SEQUENCE</scope>
    <source>
        <strain evidence="8">I ESC-2004</strain>
    </source>
</reference>
<keyword evidence="8" id="KW-1185">Reference proteome</keyword>
<comment type="subcellular location">
    <subcellularLocation>
        <location evidence="1">Membrane</location>
        <topology evidence="1">Multi-pass membrane protein</topology>
    </subcellularLocation>
</comment>
<name>R7TNS5_CAPTE</name>
<dbReference type="EMBL" id="AMQN01011784">
    <property type="status" value="NOT_ANNOTATED_CDS"/>
    <property type="molecule type" value="Genomic_DNA"/>
</dbReference>
<dbReference type="OrthoDB" id="5975578at2759"/>
<dbReference type="InterPro" id="IPR019372">
    <property type="entry name" value="LHFPL"/>
</dbReference>
<reference evidence="7" key="3">
    <citation type="submission" date="2015-06" db="UniProtKB">
        <authorList>
            <consortium name="EnsemblMetazoa"/>
        </authorList>
    </citation>
    <scope>IDENTIFICATION</scope>
</reference>
<dbReference type="PANTHER" id="PTHR12489">
    <property type="entry name" value="LIPOMA HMGIC FUSION PARTNER-LIKE PROTEIN"/>
    <property type="match status" value="1"/>
</dbReference>
<gene>
    <name evidence="6" type="ORF">CAPTEDRAFT_148433</name>
</gene>
<feature type="transmembrane region" description="Helical" evidence="5">
    <location>
        <begin position="122"/>
        <end position="143"/>
    </location>
</feature>
<sequence>MLSAVGGLWTLLSLIVAGLSTFSFLQPYWYIHQRTLQSLGMYSFCLQDDLASKIPEGYQAGPFTQACGLFGDYFDFGSLPSDAWQVSCVMYGGGCVVLVICAMISVLVLCLPSSCDTRTAVLTGYVQTTAVVLLTAGLVIFPVGLESSVVQHYCPEASVYRPGTSCQIGWAYLLGIVATALAFFAPFLAQYTDISLDQRRLHSSPNKSSRVVV</sequence>
<dbReference type="GO" id="GO:0016020">
    <property type="term" value="C:membrane"/>
    <property type="evidence" value="ECO:0007669"/>
    <property type="project" value="UniProtKB-SubCell"/>
</dbReference>
<keyword evidence="2 5" id="KW-0812">Transmembrane</keyword>
<dbReference type="STRING" id="283909.R7TNS5"/>
<proteinExistence type="predicted"/>
<keyword evidence="4 5" id="KW-0472">Membrane</keyword>
<accession>R7TNS5</accession>
<dbReference type="EMBL" id="KB309099">
    <property type="protein sequence ID" value="ELT95528.1"/>
    <property type="molecule type" value="Genomic_DNA"/>
</dbReference>
<dbReference type="AlphaFoldDB" id="R7TNS5"/>
<evidence type="ECO:0000256" key="5">
    <source>
        <dbReference type="SAM" id="Phobius"/>
    </source>
</evidence>
<dbReference type="PANTHER" id="PTHR12489:SF22">
    <property type="entry name" value="SI:DKEY-35M8.1"/>
    <property type="match status" value="1"/>
</dbReference>
<evidence type="ECO:0000256" key="3">
    <source>
        <dbReference type="ARBA" id="ARBA00022989"/>
    </source>
</evidence>
<feature type="transmembrane region" description="Helical" evidence="5">
    <location>
        <begin position="170"/>
        <end position="189"/>
    </location>
</feature>
<dbReference type="Proteomes" id="UP000014760">
    <property type="component" value="Unassembled WGS sequence"/>
</dbReference>